<comment type="subcellular location">
    <subcellularLocation>
        <location evidence="2">Cell projection</location>
    </subcellularLocation>
    <subcellularLocation>
        <location evidence="1">Cytoplasm</location>
        <location evidence="1">Cytoskeleton</location>
    </subcellularLocation>
</comment>
<dbReference type="GO" id="GO:0042995">
    <property type="term" value="C:cell projection"/>
    <property type="evidence" value="ECO:0007669"/>
    <property type="project" value="UniProtKB-SubCell"/>
</dbReference>
<dbReference type="PROSITE" id="PS50108">
    <property type="entry name" value="CRIB"/>
    <property type="match status" value="1"/>
</dbReference>
<dbReference type="GO" id="GO:0016477">
    <property type="term" value="P:cell migration"/>
    <property type="evidence" value="ECO:0007669"/>
    <property type="project" value="UniProtKB-ARBA"/>
</dbReference>
<dbReference type="InterPro" id="IPR036936">
    <property type="entry name" value="CRIB_dom_sf"/>
</dbReference>
<dbReference type="PROSITE" id="PS00107">
    <property type="entry name" value="PROTEIN_KINASE_ATP"/>
    <property type="match status" value="1"/>
</dbReference>
<dbReference type="PROSITE" id="PS50011">
    <property type="entry name" value="PROTEIN_KINASE_DOM"/>
    <property type="match status" value="1"/>
</dbReference>
<dbReference type="AlphaFoldDB" id="A0A2T9YNZ6"/>
<feature type="domain" description="Protein kinase" evidence="19">
    <location>
        <begin position="668"/>
        <end position="919"/>
    </location>
</feature>
<sequence>MIIRHDSLKRDKSLKTTTKHLNLTDRVIEAQKCKAMYDNKKFGINNPNDLVSAKITNISGPINNTSTIQTKSISTSRKKSNPLKKSISDLQRSKTTTGVSKYELAKNSQPQDNLQSSLKLTSLEFTQTTSQQSSSTPTPPKSFKGVFSNVINSVSELINGEKRSEISAPYNPVHLTHVGIDNQTGEFTGLPKEWSVLLQNAGISKKDQEENKEAVMQILEFYQENNQKFDDVWDKMANATTQETVSIIKSDSKSIDSRKISGNYIAIPSKKNSSESPDYLQLGSAPLDSDTNDGFDFQLPDINKSIILSNKKSVTTLDPQNILKNDRYDLLKKNNDNAMVPGSYDLTSAENDQIPLQQLKQKILTSPYSINEHSSNYSTLVNNTFHPKGREYSNNDLAQSNAKLEPEYKYDYNFDSHNKQDTYLQYKKSNHLNKPNQGADIDSQLNYSAQEFNSMTINNKKSGHIYNQSAQTKTDNYYNKNPNIEPTKYQKSTAYNQQSIINQKNINIVDPYKNSPQQYTNSTNIRNNDSLQNINNSSNAVINLPIHIMPKKHNVNPDYARFDNSKKIQDYSNIPERNAAINQKLDGINSAMPSNKIKQQYYNQTQNSNPNRPQIQTAKVNPNLANNQKMNFQKPVARPRPREREPTISEVKERLKRICNPSDPTKIYEKLVKIGQGASGGVYTAQQSGTRNIVAIKQMNLELQPKKDLIINEILVMRESRHKNIVNFIDSFLHVQDLWVVMEYMEGGSLTDVVVNSLMSESQIATVCKETLEGLDHLHSRGVIHRDIKSDNVLLSMNGDIKLTDFGFCAQLSTENTKRVTMVGTPFWMAPEVVTRKEYGSKVDVWSLGIMAIEMIEGEPPYISENPIRALYLIATTGTPKINNIESLSHVFRDFLAQSLTVNVERRPTVRELLRHPFIQKAGPLSALSPLIRAAREANSQN</sequence>
<evidence type="ECO:0000256" key="4">
    <source>
        <dbReference type="ARBA" id="ARBA00012513"/>
    </source>
</evidence>
<feature type="binding site" evidence="17">
    <location>
        <position position="697"/>
    </location>
    <ligand>
        <name>ATP</name>
        <dbReference type="ChEBI" id="CHEBI:30616"/>
    </ligand>
</feature>
<evidence type="ECO:0000256" key="3">
    <source>
        <dbReference type="ARBA" id="ARBA00008874"/>
    </source>
</evidence>
<organism evidence="21 22">
    <name type="scientific">Smittium simulii</name>
    <dbReference type="NCBI Taxonomy" id="133385"/>
    <lineage>
        <taxon>Eukaryota</taxon>
        <taxon>Fungi</taxon>
        <taxon>Fungi incertae sedis</taxon>
        <taxon>Zoopagomycota</taxon>
        <taxon>Kickxellomycotina</taxon>
        <taxon>Harpellomycetes</taxon>
        <taxon>Harpellales</taxon>
        <taxon>Legeriomycetaceae</taxon>
        <taxon>Smittium</taxon>
    </lineage>
</organism>
<dbReference type="GO" id="GO:0005886">
    <property type="term" value="C:plasma membrane"/>
    <property type="evidence" value="ECO:0007669"/>
    <property type="project" value="UniProtKB-ARBA"/>
</dbReference>
<comment type="caution">
    <text evidence="21">The sequence shown here is derived from an EMBL/GenBank/DDBJ whole genome shotgun (WGS) entry which is preliminary data.</text>
</comment>
<keyword evidence="12 17" id="KW-0067">ATP-binding</keyword>
<dbReference type="InterPro" id="IPR011026">
    <property type="entry name" value="WAS_C"/>
</dbReference>
<comment type="catalytic activity">
    <reaction evidence="16">
        <text>L-seryl-[protein] + ATP = O-phospho-L-seryl-[protein] + ADP + H(+)</text>
        <dbReference type="Rhea" id="RHEA:17989"/>
        <dbReference type="Rhea" id="RHEA-COMP:9863"/>
        <dbReference type="Rhea" id="RHEA-COMP:11604"/>
        <dbReference type="ChEBI" id="CHEBI:15378"/>
        <dbReference type="ChEBI" id="CHEBI:29999"/>
        <dbReference type="ChEBI" id="CHEBI:30616"/>
        <dbReference type="ChEBI" id="CHEBI:83421"/>
        <dbReference type="ChEBI" id="CHEBI:456216"/>
        <dbReference type="EC" id="2.7.11.1"/>
    </reaction>
</comment>
<dbReference type="Proteomes" id="UP000245383">
    <property type="component" value="Unassembled WGS sequence"/>
</dbReference>
<dbReference type="FunFam" id="3.30.200.20:FF:000705">
    <property type="entry name" value="Non-specific serine/threonine protein kinase"/>
    <property type="match status" value="1"/>
</dbReference>
<dbReference type="GO" id="GO:0005829">
    <property type="term" value="C:cytosol"/>
    <property type="evidence" value="ECO:0007669"/>
    <property type="project" value="UniProtKB-ARBA"/>
</dbReference>
<accession>A0A2T9YNZ6</accession>
<dbReference type="FunFam" id="3.90.810.10:FF:000005">
    <property type="entry name" value="Non-specific serine/threonine protein kinase"/>
    <property type="match status" value="1"/>
</dbReference>
<keyword evidence="13" id="KW-0206">Cytoskeleton</keyword>
<dbReference type="InterPro" id="IPR000719">
    <property type="entry name" value="Prot_kinase_dom"/>
</dbReference>
<dbReference type="Gene3D" id="3.90.810.10">
    <property type="entry name" value="CRIB domain"/>
    <property type="match status" value="1"/>
</dbReference>
<keyword evidence="5" id="KW-0217">Developmental protein</keyword>
<keyword evidence="6" id="KW-0963">Cytoplasm</keyword>
<dbReference type="InterPro" id="IPR033923">
    <property type="entry name" value="PAK_BD"/>
</dbReference>
<evidence type="ECO:0000256" key="11">
    <source>
        <dbReference type="ARBA" id="ARBA00022777"/>
    </source>
</evidence>
<dbReference type="InterPro" id="IPR008271">
    <property type="entry name" value="Ser/Thr_kinase_AS"/>
</dbReference>
<dbReference type="Gene3D" id="3.30.200.20">
    <property type="entry name" value="Phosphorylase Kinase, domain 1"/>
    <property type="match status" value="1"/>
</dbReference>
<dbReference type="EMBL" id="MBFR01000103">
    <property type="protein sequence ID" value="PVU94056.1"/>
    <property type="molecule type" value="Genomic_DNA"/>
</dbReference>
<evidence type="ECO:0000256" key="18">
    <source>
        <dbReference type="SAM" id="MobiDB-lite"/>
    </source>
</evidence>
<evidence type="ECO:0000256" key="2">
    <source>
        <dbReference type="ARBA" id="ARBA00004316"/>
    </source>
</evidence>
<dbReference type="FunFam" id="1.10.510.10:FF:000011">
    <property type="entry name" value="Non-specific serine/threonine protein kinase"/>
    <property type="match status" value="1"/>
</dbReference>
<comment type="similarity">
    <text evidence="3">Belongs to the protein kinase superfamily. STE Ser/Thr protein kinase family. STE20 subfamily.</text>
</comment>
<dbReference type="Pfam" id="PF00786">
    <property type="entry name" value="PBD"/>
    <property type="match status" value="1"/>
</dbReference>
<dbReference type="OrthoDB" id="248923at2759"/>
<keyword evidence="10 17" id="KW-0547">Nucleotide-binding</keyword>
<keyword evidence="8" id="KW-0597">Phosphoprotein</keyword>
<keyword evidence="22" id="KW-1185">Reference proteome</keyword>
<dbReference type="CDD" id="cd06614">
    <property type="entry name" value="STKc_PAK"/>
    <property type="match status" value="1"/>
</dbReference>
<evidence type="ECO:0000256" key="13">
    <source>
        <dbReference type="ARBA" id="ARBA00023212"/>
    </source>
</evidence>
<dbReference type="SMART" id="SM00220">
    <property type="entry name" value="S_TKc"/>
    <property type="match status" value="1"/>
</dbReference>
<gene>
    <name evidence="21" type="ORF">BB561_002840</name>
</gene>
<evidence type="ECO:0000313" key="21">
    <source>
        <dbReference type="EMBL" id="PVU94056.1"/>
    </source>
</evidence>
<name>A0A2T9YNZ6_9FUNG</name>
<dbReference type="GO" id="GO:0106310">
    <property type="term" value="F:protein serine kinase activity"/>
    <property type="evidence" value="ECO:0007669"/>
    <property type="project" value="RHEA"/>
</dbReference>
<evidence type="ECO:0000256" key="15">
    <source>
        <dbReference type="ARBA" id="ARBA00047899"/>
    </source>
</evidence>
<dbReference type="InterPro" id="IPR011009">
    <property type="entry name" value="Kinase-like_dom_sf"/>
</dbReference>
<evidence type="ECO:0000256" key="9">
    <source>
        <dbReference type="ARBA" id="ARBA00022679"/>
    </source>
</evidence>
<comment type="catalytic activity">
    <reaction evidence="15">
        <text>L-threonyl-[protein] + ATP = O-phospho-L-threonyl-[protein] + ADP + H(+)</text>
        <dbReference type="Rhea" id="RHEA:46608"/>
        <dbReference type="Rhea" id="RHEA-COMP:11060"/>
        <dbReference type="Rhea" id="RHEA-COMP:11605"/>
        <dbReference type="ChEBI" id="CHEBI:15378"/>
        <dbReference type="ChEBI" id="CHEBI:30013"/>
        <dbReference type="ChEBI" id="CHEBI:30616"/>
        <dbReference type="ChEBI" id="CHEBI:61977"/>
        <dbReference type="ChEBI" id="CHEBI:456216"/>
        <dbReference type="EC" id="2.7.11.1"/>
    </reaction>
</comment>
<evidence type="ECO:0000259" key="19">
    <source>
        <dbReference type="PROSITE" id="PS50011"/>
    </source>
</evidence>
<keyword evidence="7" id="KW-0723">Serine/threonine-protein kinase</keyword>
<dbReference type="GO" id="GO:0007015">
    <property type="term" value="P:actin filament organization"/>
    <property type="evidence" value="ECO:0007669"/>
    <property type="project" value="InterPro"/>
</dbReference>
<proteinExistence type="inferred from homology"/>
<evidence type="ECO:0000259" key="20">
    <source>
        <dbReference type="PROSITE" id="PS50108"/>
    </source>
</evidence>
<dbReference type="InterPro" id="IPR051931">
    <property type="entry name" value="PAK3-like"/>
</dbReference>
<evidence type="ECO:0000256" key="7">
    <source>
        <dbReference type="ARBA" id="ARBA00022527"/>
    </source>
</evidence>
<evidence type="ECO:0000256" key="5">
    <source>
        <dbReference type="ARBA" id="ARBA00022473"/>
    </source>
</evidence>
<reference evidence="21 22" key="1">
    <citation type="journal article" date="2018" name="MBio">
        <title>Comparative Genomics Reveals the Core Gene Toolbox for the Fungus-Insect Symbiosis.</title>
        <authorList>
            <person name="Wang Y."/>
            <person name="Stata M."/>
            <person name="Wang W."/>
            <person name="Stajich J.E."/>
            <person name="White M.M."/>
            <person name="Moncalvo J.M."/>
        </authorList>
    </citation>
    <scope>NUCLEOTIDE SEQUENCE [LARGE SCALE GENOMIC DNA]</scope>
    <source>
        <strain evidence="21 22">SWE-8-4</strain>
    </source>
</reference>
<protein>
    <recommendedName>
        <fullName evidence="4">non-specific serine/threonine protein kinase</fullName>
        <ecNumber evidence="4">2.7.11.1</ecNumber>
    </recommendedName>
</protein>
<keyword evidence="11" id="KW-0418">Kinase</keyword>
<feature type="region of interest" description="Disordered" evidence="18">
    <location>
        <begin position="69"/>
        <end position="98"/>
    </location>
</feature>
<dbReference type="Gene3D" id="1.10.510.10">
    <property type="entry name" value="Transferase(Phosphotransferase) domain 1"/>
    <property type="match status" value="1"/>
</dbReference>
<dbReference type="CDD" id="cd01093">
    <property type="entry name" value="CRIB_PAK_like"/>
    <property type="match status" value="1"/>
</dbReference>
<dbReference type="GO" id="GO:0005856">
    <property type="term" value="C:cytoskeleton"/>
    <property type="evidence" value="ECO:0007669"/>
    <property type="project" value="UniProtKB-SubCell"/>
</dbReference>
<evidence type="ECO:0000313" key="22">
    <source>
        <dbReference type="Proteomes" id="UP000245383"/>
    </source>
</evidence>
<dbReference type="PANTHER" id="PTHR45832:SF22">
    <property type="entry name" value="SERINE_THREONINE-PROTEIN KINASE SAMKA-RELATED"/>
    <property type="match status" value="1"/>
</dbReference>
<evidence type="ECO:0000256" key="16">
    <source>
        <dbReference type="ARBA" id="ARBA00048679"/>
    </source>
</evidence>
<evidence type="ECO:0000256" key="8">
    <source>
        <dbReference type="ARBA" id="ARBA00022553"/>
    </source>
</evidence>
<dbReference type="SUPFAM" id="SSF56112">
    <property type="entry name" value="Protein kinase-like (PK-like)"/>
    <property type="match status" value="1"/>
</dbReference>
<feature type="domain" description="CRIB" evidence="20">
    <location>
        <begin position="166"/>
        <end position="179"/>
    </location>
</feature>
<dbReference type="Pfam" id="PF00069">
    <property type="entry name" value="Pkinase"/>
    <property type="match status" value="1"/>
</dbReference>
<evidence type="ECO:0000256" key="12">
    <source>
        <dbReference type="ARBA" id="ARBA00022840"/>
    </source>
</evidence>
<dbReference type="GO" id="GO:0005524">
    <property type="term" value="F:ATP binding"/>
    <property type="evidence" value="ECO:0007669"/>
    <property type="project" value="UniProtKB-UniRule"/>
</dbReference>
<dbReference type="InterPro" id="IPR017441">
    <property type="entry name" value="Protein_kinase_ATP_BS"/>
</dbReference>
<dbReference type="GO" id="GO:0009791">
    <property type="term" value="P:post-embryonic development"/>
    <property type="evidence" value="ECO:0007669"/>
    <property type="project" value="UniProtKB-ARBA"/>
</dbReference>
<keyword evidence="14" id="KW-0966">Cell projection</keyword>
<evidence type="ECO:0000256" key="10">
    <source>
        <dbReference type="ARBA" id="ARBA00022741"/>
    </source>
</evidence>
<dbReference type="EC" id="2.7.11.1" evidence="4"/>
<dbReference type="STRING" id="133385.A0A2T9YNZ6"/>
<dbReference type="SMART" id="SM00285">
    <property type="entry name" value="PBD"/>
    <property type="match status" value="1"/>
</dbReference>
<dbReference type="GO" id="GO:0004674">
    <property type="term" value="F:protein serine/threonine kinase activity"/>
    <property type="evidence" value="ECO:0007669"/>
    <property type="project" value="UniProtKB-KW"/>
</dbReference>
<feature type="compositionally biased region" description="Polar residues" evidence="18">
    <location>
        <begin position="88"/>
        <end position="98"/>
    </location>
</feature>
<evidence type="ECO:0000256" key="1">
    <source>
        <dbReference type="ARBA" id="ARBA00004245"/>
    </source>
</evidence>
<dbReference type="SUPFAM" id="SSF47912">
    <property type="entry name" value="Wiscott-Aldrich syndrome protein, WASP, C-terminal domain"/>
    <property type="match status" value="1"/>
</dbReference>
<evidence type="ECO:0000256" key="6">
    <source>
        <dbReference type="ARBA" id="ARBA00022490"/>
    </source>
</evidence>
<evidence type="ECO:0000256" key="17">
    <source>
        <dbReference type="PROSITE-ProRule" id="PRU10141"/>
    </source>
</evidence>
<dbReference type="InterPro" id="IPR000095">
    <property type="entry name" value="CRIB_dom"/>
</dbReference>
<dbReference type="PROSITE" id="PS00108">
    <property type="entry name" value="PROTEIN_KINASE_ST"/>
    <property type="match status" value="1"/>
</dbReference>
<evidence type="ECO:0000256" key="14">
    <source>
        <dbReference type="ARBA" id="ARBA00023273"/>
    </source>
</evidence>
<dbReference type="PANTHER" id="PTHR45832">
    <property type="entry name" value="SERINE/THREONINE-PROTEIN KINASE SAMKA-RELATED-RELATED"/>
    <property type="match status" value="1"/>
</dbReference>
<keyword evidence="9" id="KW-0808">Transferase</keyword>